<dbReference type="Proteomes" id="UP000515154">
    <property type="component" value="Linkage group LG2"/>
</dbReference>
<name>A0A6P7TQJ3_9MOLL</name>
<reference evidence="2" key="1">
    <citation type="submission" date="2025-08" db="UniProtKB">
        <authorList>
            <consortium name="RefSeq"/>
        </authorList>
    </citation>
    <scope>IDENTIFICATION</scope>
</reference>
<keyword evidence="2" id="KW-0645">Protease</keyword>
<dbReference type="AlphaFoldDB" id="A0A6P7TQJ3"/>
<dbReference type="KEGG" id="osn:115227923"/>
<gene>
    <name evidence="2" type="primary">LOC115227923</name>
</gene>
<dbReference type="SUPFAM" id="SSF82895">
    <property type="entry name" value="TSP-1 type 1 repeat"/>
    <property type="match status" value="1"/>
</dbReference>
<accession>A0A6P7TQJ3</accession>
<dbReference type="InterPro" id="IPR036383">
    <property type="entry name" value="TSP1_rpt_sf"/>
</dbReference>
<organism evidence="1 2">
    <name type="scientific">Octopus sinensis</name>
    <name type="common">East Asian common octopus</name>
    <dbReference type="NCBI Taxonomy" id="2607531"/>
    <lineage>
        <taxon>Eukaryota</taxon>
        <taxon>Metazoa</taxon>
        <taxon>Spiralia</taxon>
        <taxon>Lophotrochozoa</taxon>
        <taxon>Mollusca</taxon>
        <taxon>Cephalopoda</taxon>
        <taxon>Coleoidea</taxon>
        <taxon>Octopodiformes</taxon>
        <taxon>Octopoda</taxon>
        <taxon>Incirrata</taxon>
        <taxon>Octopodidae</taxon>
        <taxon>Octopus</taxon>
    </lineage>
</organism>
<dbReference type="Pfam" id="PF00090">
    <property type="entry name" value="TSP_1"/>
    <property type="match status" value="1"/>
</dbReference>
<proteinExistence type="predicted"/>
<keyword evidence="2" id="KW-0482">Metalloprotease</keyword>
<dbReference type="RefSeq" id="XP_029654489.1">
    <property type="nucleotide sequence ID" value="XM_029798629.2"/>
</dbReference>
<dbReference type="Gene3D" id="2.20.100.10">
    <property type="entry name" value="Thrombospondin type-1 (TSP1) repeat"/>
    <property type="match status" value="1"/>
</dbReference>
<dbReference type="SMART" id="SM00209">
    <property type="entry name" value="TSP1"/>
    <property type="match status" value="1"/>
</dbReference>
<evidence type="ECO:0000313" key="1">
    <source>
        <dbReference type="Proteomes" id="UP000515154"/>
    </source>
</evidence>
<protein>
    <submittedName>
        <fullName evidence="2">Zinc metalloproteinase dpy-31</fullName>
    </submittedName>
</protein>
<keyword evidence="1" id="KW-1185">Reference proteome</keyword>
<dbReference type="PROSITE" id="PS50092">
    <property type="entry name" value="TSP1"/>
    <property type="match status" value="1"/>
</dbReference>
<keyword evidence="2" id="KW-0378">Hydrolase</keyword>
<sequence>MVFGVFPCDVLFVIANFIIQSQAFEERKVGWTSWYPWRPCSNECGQGVQHRFRWCNNGTRETCIGTRVDVRPCGTKHCHNNFAKLKELSVFIWINSCLGFLCLCGLTVLSVTTLKLWQKRPLTRMRIVQS</sequence>
<dbReference type="GO" id="GO:0008237">
    <property type="term" value="F:metallopeptidase activity"/>
    <property type="evidence" value="ECO:0007669"/>
    <property type="project" value="UniProtKB-KW"/>
</dbReference>
<dbReference type="InterPro" id="IPR000884">
    <property type="entry name" value="TSP1_rpt"/>
</dbReference>
<evidence type="ECO:0000313" key="2">
    <source>
        <dbReference type="RefSeq" id="XP_029654489.1"/>
    </source>
</evidence>